<gene>
    <name evidence="1" type="ORF">DL238_00065</name>
</gene>
<name>A0A395LIQ2_9SPHN</name>
<proteinExistence type="predicted"/>
<sequence length="385" mass="41454">MSRKQGPVGYFVHHQGRGHAERAAAIANALAPNRPVMLFCARDDIFPELVDGVECRVIPSLFEEREPSPPGLADLETPETLHCAPVGWPQITNAIAQIVRWFDEARPVLFITDVSAELGQLARIASVPHVAVLQHGLRDDPGHVAAYRGAAALLAPYDNTLDQPNEPGWKRAKTIHAPGLGVDTARLGDKAAARRRLGLADNREYVVVVGGGGGRGLPSAPLTLGARAEPDTQWVTLGKIESEWHETPPVNLSHLGWVENAGDWISAADRIVSSAGNTTVHLVAAAAKPWIVVPEWRYFGEQVCKAEALDRAGAAAHARIWPSSAQEWAGYWQAASGIEPESQRRLVSDGADRKVAGEIESLIARLWSHDRSPSAIRVASGANAQ</sequence>
<dbReference type="EMBL" id="QRBB01000001">
    <property type="protein sequence ID" value="RDS76167.1"/>
    <property type="molecule type" value="Genomic_DNA"/>
</dbReference>
<dbReference type="Proteomes" id="UP000254101">
    <property type="component" value="Unassembled WGS sequence"/>
</dbReference>
<evidence type="ECO:0000313" key="1">
    <source>
        <dbReference type="EMBL" id="RDS76167.1"/>
    </source>
</evidence>
<organism evidence="1 2">
    <name type="scientific">Alteriqipengyuania lutimaris</name>
    <dbReference type="NCBI Taxonomy" id="1538146"/>
    <lineage>
        <taxon>Bacteria</taxon>
        <taxon>Pseudomonadati</taxon>
        <taxon>Pseudomonadota</taxon>
        <taxon>Alphaproteobacteria</taxon>
        <taxon>Sphingomonadales</taxon>
        <taxon>Erythrobacteraceae</taxon>
        <taxon>Alteriqipengyuania</taxon>
    </lineage>
</organism>
<comment type="caution">
    <text evidence="1">The sequence shown here is derived from an EMBL/GenBank/DDBJ whole genome shotgun (WGS) entry which is preliminary data.</text>
</comment>
<dbReference type="OrthoDB" id="9809594at2"/>
<reference evidence="1 2" key="1">
    <citation type="submission" date="2018-07" db="EMBL/GenBank/DDBJ databases">
        <title>Erythrobacter nanhaiensis sp. nov., a novel member of the genus Erythrobacter isolated from the South China Sea.</title>
        <authorList>
            <person name="Chen X."/>
            <person name="Liu J."/>
        </authorList>
    </citation>
    <scope>NUCLEOTIDE SEQUENCE [LARGE SCALE GENOMIC DNA]</scope>
    <source>
        <strain evidence="1 2">S-5</strain>
    </source>
</reference>
<dbReference type="RefSeq" id="WP_115490402.1">
    <property type="nucleotide sequence ID" value="NZ_JACHWW010000001.1"/>
</dbReference>
<keyword evidence="2" id="KW-1185">Reference proteome</keyword>
<evidence type="ECO:0000313" key="2">
    <source>
        <dbReference type="Proteomes" id="UP000254101"/>
    </source>
</evidence>
<dbReference type="PANTHER" id="PTHR21015">
    <property type="entry name" value="UDP-N-ACETYLGLUCOSAMINE--N-ACETYLMURAMYL-(PENTAPEPTIDE) PYROPHOSPHORYL-UNDECAPRENOL N-ACETYLGLUCOSAMINE TRANSFERASE 1"/>
    <property type="match status" value="1"/>
</dbReference>
<protein>
    <recommendedName>
        <fullName evidence="3">Glycosyl transferase family 28 C-terminal domain-containing protein</fullName>
    </recommendedName>
</protein>
<dbReference type="PANTHER" id="PTHR21015:SF22">
    <property type="entry name" value="GLYCOSYLTRANSFERASE"/>
    <property type="match status" value="1"/>
</dbReference>
<dbReference type="AlphaFoldDB" id="A0A395LIQ2"/>
<dbReference type="Gene3D" id="3.40.50.2000">
    <property type="entry name" value="Glycogen Phosphorylase B"/>
    <property type="match status" value="1"/>
</dbReference>
<dbReference type="GO" id="GO:0016757">
    <property type="term" value="F:glycosyltransferase activity"/>
    <property type="evidence" value="ECO:0007669"/>
    <property type="project" value="TreeGrafter"/>
</dbReference>
<accession>A0A395LIQ2</accession>
<evidence type="ECO:0008006" key="3">
    <source>
        <dbReference type="Google" id="ProtNLM"/>
    </source>
</evidence>
<dbReference type="SUPFAM" id="SSF53756">
    <property type="entry name" value="UDP-Glycosyltransferase/glycogen phosphorylase"/>
    <property type="match status" value="1"/>
</dbReference>